<gene>
    <name evidence="1" type="ORF">DSO57_1006404</name>
</gene>
<keyword evidence="2" id="KW-1185">Reference proteome</keyword>
<name>A0ACC2TII6_9FUNG</name>
<accession>A0ACC2TII6</accession>
<comment type="caution">
    <text evidence="1">The sequence shown here is derived from an EMBL/GenBank/DDBJ whole genome shotgun (WGS) entry which is preliminary data.</text>
</comment>
<dbReference type="EMBL" id="QTSX02002858">
    <property type="protein sequence ID" value="KAJ9074443.1"/>
    <property type="molecule type" value="Genomic_DNA"/>
</dbReference>
<organism evidence="1 2">
    <name type="scientific">Entomophthora muscae</name>
    <dbReference type="NCBI Taxonomy" id="34485"/>
    <lineage>
        <taxon>Eukaryota</taxon>
        <taxon>Fungi</taxon>
        <taxon>Fungi incertae sedis</taxon>
        <taxon>Zoopagomycota</taxon>
        <taxon>Entomophthoromycotina</taxon>
        <taxon>Entomophthoromycetes</taxon>
        <taxon>Entomophthorales</taxon>
        <taxon>Entomophthoraceae</taxon>
        <taxon>Entomophthora</taxon>
    </lineage>
</organism>
<sequence>MVLKVLQVYDADVQVEGDKLTNLASKHNIHDLLEIVWRTLQAKGYSGILKLTPLDNKHCFRLILLAYQDFVEATEEINIVEPFGSSKGGQDVQNSR</sequence>
<evidence type="ECO:0000313" key="2">
    <source>
        <dbReference type="Proteomes" id="UP001165960"/>
    </source>
</evidence>
<reference evidence="1" key="1">
    <citation type="submission" date="2022-04" db="EMBL/GenBank/DDBJ databases">
        <title>Genome of the entomopathogenic fungus Entomophthora muscae.</title>
        <authorList>
            <person name="Elya C."/>
            <person name="Lovett B.R."/>
            <person name="Lee E."/>
            <person name="Macias A.M."/>
            <person name="Hajek A.E."/>
            <person name="De Bivort B.L."/>
            <person name="Kasson M.T."/>
            <person name="De Fine Licht H.H."/>
            <person name="Stajich J.E."/>
        </authorList>
    </citation>
    <scope>NUCLEOTIDE SEQUENCE</scope>
    <source>
        <strain evidence="1">Berkeley</strain>
    </source>
</reference>
<evidence type="ECO:0000313" key="1">
    <source>
        <dbReference type="EMBL" id="KAJ9074443.1"/>
    </source>
</evidence>
<protein>
    <submittedName>
        <fullName evidence="1">Uncharacterized protein</fullName>
    </submittedName>
</protein>
<dbReference type="Proteomes" id="UP001165960">
    <property type="component" value="Unassembled WGS sequence"/>
</dbReference>
<proteinExistence type="predicted"/>